<keyword evidence="2" id="KW-1185">Reference proteome</keyword>
<organism evidence="1 2">
    <name type="scientific">Viridibacillus soli</name>
    <dbReference type="NCBI Taxonomy" id="2798301"/>
    <lineage>
        <taxon>Bacteria</taxon>
        <taxon>Bacillati</taxon>
        <taxon>Bacillota</taxon>
        <taxon>Bacilli</taxon>
        <taxon>Bacillales</taxon>
        <taxon>Caryophanaceae</taxon>
        <taxon>Viridibacillus</taxon>
    </lineage>
</organism>
<reference evidence="1 2" key="1">
    <citation type="submission" date="2020-12" db="EMBL/GenBank/DDBJ databases">
        <title>YIM B01967 draft genome.</title>
        <authorList>
            <person name="Yan X."/>
        </authorList>
    </citation>
    <scope>NUCLEOTIDE SEQUENCE [LARGE SCALE GENOMIC DNA]</scope>
    <source>
        <strain evidence="1 2">YIM B01967</strain>
    </source>
</reference>
<gene>
    <name evidence="1" type="ORF">JFL43_05830</name>
</gene>
<dbReference type="InterPro" id="IPR013367">
    <property type="entry name" value="Flagellar_put"/>
</dbReference>
<comment type="caution">
    <text evidence="1">The sequence shown here is derived from an EMBL/GenBank/DDBJ whole genome shotgun (WGS) entry which is preliminary data.</text>
</comment>
<dbReference type="RefSeq" id="WP_200748288.1">
    <property type="nucleotide sequence ID" value="NZ_JAEOAH010000005.1"/>
</dbReference>
<evidence type="ECO:0000313" key="2">
    <source>
        <dbReference type="Proteomes" id="UP000618943"/>
    </source>
</evidence>
<dbReference type="EMBL" id="JAEOAH010000005">
    <property type="protein sequence ID" value="MBK3494385.1"/>
    <property type="molecule type" value="Genomic_DNA"/>
</dbReference>
<dbReference type="Proteomes" id="UP000618943">
    <property type="component" value="Unassembled WGS sequence"/>
</dbReference>
<evidence type="ECO:0000313" key="1">
    <source>
        <dbReference type="EMBL" id="MBK3494385.1"/>
    </source>
</evidence>
<dbReference type="NCBIfam" id="TIGR02530">
    <property type="entry name" value="flg_new"/>
    <property type="match status" value="1"/>
</dbReference>
<keyword evidence="1" id="KW-0966">Cell projection</keyword>
<dbReference type="Pfam" id="PF12611">
    <property type="entry name" value="Flagellar_put"/>
    <property type="match status" value="1"/>
</dbReference>
<keyword evidence="1" id="KW-0969">Cilium</keyword>
<protein>
    <submittedName>
        <fullName evidence="1">Flagellar protein</fullName>
    </submittedName>
</protein>
<sequence length="129" mass="14622">MDKLRFQQHIQPLKPTLRQQAATRPNVSTNQQSFRQALQEVTDVQQLKVSKHASVRLSERNIHISESQWQRITEKVFEARAKGVNDSLVLTEQAALIVSAKNATVITAMDRNEAKDQLFTKIDGTIVLT</sequence>
<keyword evidence="1" id="KW-0282">Flagellum</keyword>
<proteinExistence type="predicted"/>
<accession>A0ABS1H4R9</accession>
<name>A0ABS1H4R9_9BACL</name>